<dbReference type="RefSeq" id="WP_135477908.1">
    <property type="nucleotide sequence ID" value="NZ_SIJK02000013.1"/>
</dbReference>
<accession>A0ABS4D8Z3</accession>
<dbReference type="PANTHER" id="PTHR47245:SF2">
    <property type="entry name" value="PEPTIDYL-PROLYL CIS-TRANS ISOMERASE HP_0175-RELATED"/>
    <property type="match status" value="1"/>
</dbReference>
<dbReference type="PROSITE" id="PS51257">
    <property type="entry name" value="PROKAR_LIPOPROTEIN"/>
    <property type="match status" value="1"/>
</dbReference>
<organism evidence="2 3">
    <name type="scientific">Candidatus Chloroploca mongolica</name>
    <dbReference type="NCBI Taxonomy" id="2528176"/>
    <lineage>
        <taxon>Bacteria</taxon>
        <taxon>Bacillati</taxon>
        <taxon>Chloroflexota</taxon>
        <taxon>Chloroflexia</taxon>
        <taxon>Chloroflexales</taxon>
        <taxon>Chloroflexineae</taxon>
        <taxon>Oscillochloridaceae</taxon>
        <taxon>Candidatus Chloroploca</taxon>
    </lineage>
</organism>
<name>A0ABS4D8Z3_9CHLR</name>
<dbReference type="Gene3D" id="3.10.50.40">
    <property type="match status" value="1"/>
</dbReference>
<proteinExistence type="predicted"/>
<feature type="signal peptide" evidence="1">
    <location>
        <begin position="1"/>
        <end position="25"/>
    </location>
</feature>
<dbReference type="SUPFAM" id="SSF109998">
    <property type="entry name" value="Triger factor/SurA peptide-binding domain-like"/>
    <property type="match status" value="1"/>
</dbReference>
<keyword evidence="3" id="KW-1185">Reference proteome</keyword>
<sequence length="308" mass="33331">MSMRYAGVLVILLLLPLLVACQSTAQGQANLGAPESPVMMRVGGQQFTIADFSQRLTRDIGPAIEGLLAQGQTPAEIEQLAVEAEIRTQIFDQMLQDALLSRYARQHGIGVDAAAIDAEVLAIVQPAEDSPFLITTDARLQSAQSQLSFEVVARNTVAPMVRTRLMLVPDEAQADEVLALLAAGGDFYALAGERGLDIGAPMNDAAITWVPTGDFPPEIDSVVFSAPLETPGKVSTTSGVYVFEVLERAEQRPFDSFEMLRSSQNAQVFYEQSFAPWYEALLLDAQASGDLQIAENFDPNMVPLPFPQ</sequence>
<evidence type="ECO:0000313" key="2">
    <source>
        <dbReference type="EMBL" id="MBP1465885.1"/>
    </source>
</evidence>
<dbReference type="Gene3D" id="1.10.4030.10">
    <property type="entry name" value="Porin chaperone SurA, peptide-binding domain"/>
    <property type="match status" value="1"/>
</dbReference>
<dbReference type="Proteomes" id="UP001193081">
    <property type="component" value="Unassembled WGS sequence"/>
</dbReference>
<dbReference type="Pfam" id="PF13624">
    <property type="entry name" value="SurA_N_3"/>
    <property type="match status" value="1"/>
</dbReference>
<dbReference type="PANTHER" id="PTHR47245">
    <property type="entry name" value="PEPTIDYLPROLYL ISOMERASE"/>
    <property type="match status" value="1"/>
</dbReference>
<feature type="chain" id="PRO_5045128284" evidence="1">
    <location>
        <begin position="26"/>
        <end position="308"/>
    </location>
</feature>
<keyword evidence="1" id="KW-0732">Signal</keyword>
<comment type="caution">
    <text evidence="2">The sequence shown here is derived from an EMBL/GenBank/DDBJ whole genome shotgun (WGS) entry which is preliminary data.</text>
</comment>
<dbReference type="InterPro" id="IPR046357">
    <property type="entry name" value="PPIase_dom_sf"/>
</dbReference>
<reference evidence="2 3" key="1">
    <citation type="submission" date="2021-03" db="EMBL/GenBank/DDBJ databases">
        <authorList>
            <person name="Grouzdev D.S."/>
        </authorList>
    </citation>
    <scope>NUCLEOTIDE SEQUENCE [LARGE SCALE GENOMIC DNA]</scope>
    <source>
        <strain evidence="2 3">M50-1</strain>
    </source>
</reference>
<dbReference type="SUPFAM" id="SSF54534">
    <property type="entry name" value="FKBP-like"/>
    <property type="match status" value="1"/>
</dbReference>
<evidence type="ECO:0000313" key="3">
    <source>
        <dbReference type="Proteomes" id="UP001193081"/>
    </source>
</evidence>
<dbReference type="EMBL" id="SIJK02000013">
    <property type="protein sequence ID" value="MBP1465885.1"/>
    <property type="molecule type" value="Genomic_DNA"/>
</dbReference>
<gene>
    <name evidence="2" type="ORF">EYB53_009235</name>
</gene>
<evidence type="ECO:0000256" key="1">
    <source>
        <dbReference type="SAM" id="SignalP"/>
    </source>
</evidence>
<dbReference type="Pfam" id="PF13616">
    <property type="entry name" value="Rotamase_3"/>
    <property type="match status" value="1"/>
</dbReference>
<protein>
    <submittedName>
        <fullName evidence="2">SurA N-terminal domain-containing protein</fullName>
    </submittedName>
</protein>
<dbReference type="InterPro" id="IPR050245">
    <property type="entry name" value="PrsA_foldase"/>
</dbReference>
<dbReference type="InterPro" id="IPR027304">
    <property type="entry name" value="Trigger_fact/SurA_dom_sf"/>
</dbReference>